<dbReference type="InterPro" id="IPR003959">
    <property type="entry name" value="ATPase_AAA_core"/>
</dbReference>
<dbReference type="Pfam" id="PF12698">
    <property type="entry name" value="ABC2_membrane_3"/>
    <property type="match status" value="1"/>
</dbReference>
<organism evidence="9 10">
    <name type="scientific">Larinioides sclopetarius</name>
    <dbReference type="NCBI Taxonomy" id="280406"/>
    <lineage>
        <taxon>Eukaryota</taxon>
        <taxon>Metazoa</taxon>
        <taxon>Ecdysozoa</taxon>
        <taxon>Arthropoda</taxon>
        <taxon>Chelicerata</taxon>
        <taxon>Arachnida</taxon>
        <taxon>Araneae</taxon>
        <taxon>Araneomorphae</taxon>
        <taxon>Entelegynae</taxon>
        <taxon>Araneoidea</taxon>
        <taxon>Araneidae</taxon>
        <taxon>Larinioides</taxon>
    </lineage>
</organism>
<dbReference type="AlphaFoldDB" id="A0AAV2AES1"/>
<dbReference type="PROSITE" id="PS00211">
    <property type="entry name" value="ABC_TRANSPORTER_1"/>
    <property type="match status" value="1"/>
</dbReference>
<dbReference type="SUPFAM" id="SSF52540">
    <property type="entry name" value="P-loop containing nucleoside triphosphate hydrolases"/>
    <property type="match status" value="2"/>
</dbReference>
<evidence type="ECO:0000256" key="1">
    <source>
        <dbReference type="ARBA" id="ARBA00004141"/>
    </source>
</evidence>
<keyword evidence="6 7" id="KW-0472">Membrane</keyword>
<dbReference type="Gene3D" id="3.40.50.300">
    <property type="entry name" value="P-loop containing nucleotide triphosphate hydrolases"/>
    <property type="match status" value="2"/>
</dbReference>
<dbReference type="Pfam" id="PF23321">
    <property type="entry name" value="R1_ABCA1"/>
    <property type="match status" value="1"/>
</dbReference>
<evidence type="ECO:0000256" key="3">
    <source>
        <dbReference type="ARBA" id="ARBA00022741"/>
    </source>
</evidence>
<evidence type="ECO:0000313" key="9">
    <source>
        <dbReference type="EMBL" id="CAL1281879.1"/>
    </source>
</evidence>
<comment type="subcellular location">
    <subcellularLocation>
        <location evidence="1">Membrane</location>
        <topology evidence="1">Multi-pass membrane protein</topology>
    </subcellularLocation>
</comment>
<sequence length="1071" mass="120174">MELEKLRQSTFLQIKGIAWKDLKSEVTPILDILRLTEKRDVLAKDLSAGMMRKLNLGIALVGGSKILFLDEPTTGMDVEVKRSVWDALLEMRRDRTIILTTHQMEEADTLGDRIAIMAGGEIQCYGSPMFLKNRFGIGYQLHIVKDESLKLKTISSLVVKHIPEAKVTDETEEEVSFHLTPDTDSEFGSLFEELEEKKAKFGVTVTTMEDVFLKIAEISGKKYGHVDQEMEKEETEDVYGNLSTYRLNESLFRPYLFSFSALMTKRFHYFKRHWSILLAQLVLPFLLTCFCLFIVRSDIATFATEFNPLELDIHAEYGNTDGFYYGDKPATTALTEAYKSVLESNGVSVVNVTDPLQHVLDYGKKNIAKYLKNLLVGGTIDQDGNGNLNLTAWFNGEPYHTAPMSLLLMHTALLQKVTNSGEIALTNAPLPERNRVTFKAPAKPRIAAAVLVPLTFAFLTASFALLPIHERATKAKLLQLMCGVPGVLYWTTMFLWDYLVHCVVCILLIIPYAVLVHYAFFGIHSEAMGTALLLMLLYGVSSIPFSYLFSLLFRKGNTGFFAVIGTCIIVGSICIVMVTLLVSGEPFQRRTKIDAATWVLRIFPTFSLTIGMSNLYGIAFDNALCEGLSQETLTMTCNESSIDKRNPLFGCCKEICGDECKKFVHPITWERDACGRDIFALIITGLIYFFLLVLVEHFINSYIFREVKFRLSESRVNRSLPGVVVEDPDVLEEEERIRNLVAEKSGSGDEALSVCELTKLFVPLCAVNQLTFGIRKQECFGLLGVNGAGKTTTFAMLSGDSSPSKGNAYMQDISLRRNLKEFQSQLGYCPQFDALIDRLTGREMLTLFGRLRGLSESDVKAKVKKLIRAIDLKEDADKQTRFYSGGNKRKLSFAMALIGSPPMILLDEPTAGVDPVSRRKIWSILAQVRGKPNAAILLTTQSMEECEALCTRLGILINGRLRCLGSIQRLKRKFGQGYTVMVKVKTKKRMDVEFLKEVKTHVDSNLKGAKMKDEHQGVLQYHVVDPSATLSSLFKFMSSMKEEFDLEDYSISDTSLEQVFLALAKGQRFCN</sequence>
<dbReference type="GO" id="GO:0005524">
    <property type="term" value="F:ATP binding"/>
    <property type="evidence" value="ECO:0007669"/>
    <property type="project" value="UniProtKB-KW"/>
</dbReference>
<proteinExistence type="predicted"/>
<dbReference type="InterPro" id="IPR056264">
    <property type="entry name" value="R2_ABCA1-4-like"/>
</dbReference>
<evidence type="ECO:0000256" key="6">
    <source>
        <dbReference type="ARBA" id="ARBA00023136"/>
    </source>
</evidence>
<dbReference type="FunFam" id="3.40.50.300:FF:002470">
    <property type="entry name" value="ABC transporter, putative"/>
    <property type="match status" value="1"/>
</dbReference>
<feature type="transmembrane region" description="Helical" evidence="7">
    <location>
        <begin position="532"/>
        <end position="553"/>
    </location>
</feature>
<evidence type="ECO:0000313" key="10">
    <source>
        <dbReference type="Proteomes" id="UP001497382"/>
    </source>
</evidence>
<evidence type="ECO:0000256" key="5">
    <source>
        <dbReference type="ARBA" id="ARBA00022989"/>
    </source>
</evidence>
<dbReference type="PANTHER" id="PTHR19229">
    <property type="entry name" value="ATP-BINDING CASSETTE TRANSPORTER SUBFAMILY A ABCA"/>
    <property type="match status" value="1"/>
</dbReference>
<keyword evidence="5 7" id="KW-1133">Transmembrane helix</keyword>
<keyword evidence="4" id="KW-0067">ATP-binding</keyword>
<keyword evidence="2 7" id="KW-0812">Transmembrane</keyword>
<dbReference type="InterPro" id="IPR003593">
    <property type="entry name" value="AAA+_ATPase"/>
</dbReference>
<dbReference type="GO" id="GO:0016887">
    <property type="term" value="F:ATP hydrolysis activity"/>
    <property type="evidence" value="ECO:0007669"/>
    <property type="project" value="InterPro"/>
</dbReference>
<dbReference type="GO" id="GO:0016020">
    <property type="term" value="C:membrane"/>
    <property type="evidence" value="ECO:0007669"/>
    <property type="project" value="UniProtKB-SubCell"/>
</dbReference>
<comment type="caution">
    <text evidence="9">The sequence shown here is derived from an EMBL/GenBank/DDBJ whole genome shotgun (WGS) entry which is preliminary data.</text>
</comment>
<evidence type="ECO:0000256" key="7">
    <source>
        <dbReference type="SAM" id="Phobius"/>
    </source>
</evidence>
<dbReference type="Pfam" id="PF13304">
    <property type="entry name" value="AAA_21"/>
    <property type="match status" value="1"/>
</dbReference>
<dbReference type="CDD" id="cd03263">
    <property type="entry name" value="ABC_subfamily_A"/>
    <property type="match status" value="1"/>
</dbReference>
<dbReference type="GO" id="GO:0005319">
    <property type="term" value="F:lipid transporter activity"/>
    <property type="evidence" value="ECO:0007669"/>
    <property type="project" value="TreeGrafter"/>
</dbReference>
<reference evidence="9 10" key="1">
    <citation type="submission" date="2024-04" db="EMBL/GenBank/DDBJ databases">
        <authorList>
            <person name="Rising A."/>
            <person name="Reimegard J."/>
            <person name="Sonavane S."/>
            <person name="Akerstrom W."/>
            <person name="Nylinder S."/>
            <person name="Hedman E."/>
            <person name="Kallberg Y."/>
        </authorList>
    </citation>
    <scope>NUCLEOTIDE SEQUENCE [LARGE SCALE GENOMIC DNA]</scope>
</reference>
<gene>
    <name evidence="9" type="ORF">LARSCL_LOCUS11832</name>
</gene>
<dbReference type="InterPro" id="IPR026082">
    <property type="entry name" value="ABCA"/>
</dbReference>
<keyword evidence="3" id="KW-0547">Nucleotide-binding</keyword>
<dbReference type="InterPro" id="IPR013525">
    <property type="entry name" value="ABC2_TM"/>
</dbReference>
<dbReference type="GO" id="GO:0140359">
    <property type="term" value="F:ABC-type transporter activity"/>
    <property type="evidence" value="ECO:0007669"/>
    <property type="project" value="InterPro"/>
</dbReference>
<feature type="transmembrane region" description="Helical" evidence="7">
    <location>
        <begin position="559"/>
        <end position="582"/>
    </location>
</feature>
<name>A0AAV2AES1_9ARAC</name>
<dbReference type="PROSITE" id="PS50893">
    <property type="entry name" value="ABC_TRANSPORTER_2"/>
    <property type="match status" value="1"/>
</dbReference>
<feature type="transmembrane region" description="Helical" evidence="7">
    <location>
        <begin position="274"/>
        <end position="295"/>
    </location>
</feature>
<feature type="transmembrane region" description="Helical" evidence="7">
    <location>
        <begin position="498"/>
        <end position="520"/>
    </location>
</feature>
<dbReference type="InterPro" id="IPR027417">
    <property type="entry name" value="P-loop_NTPase"/>
</dbReference>
<evidence type="ECO:0000256" key="4">
    <source>
        <dbReference type="ARBA" id="ARBA00022840"/>
    </source>
</evidence>
<feature type="transmembrane region" description="Helical" evidence="7">
    <location>
        <begin position="678"/>
        <end position="699"/>
    </location>
</feature>
<dbReference type="Pfam" id="PF00005">
    <property type="entry name" value="ABC_tran"/>
    <property type="match status" value="1"/>
</dbReference>
<dbReference type="SMART" id="SM00382">
    <property type="entry name" value="AAA"/>
    <property type="match status" value="1"/>
</dbReference>
<dbReference type="PANTHER" id="PTHR19229:SF250">
    <property type="entry name" value="ABC TRANSPORTER DOMAIN-CONTAINING PROTEIN-RELATED"/>
    <property type="match status" value="1"/>
</dbReference>
<dbReference type="InterPro" id="IPR003439">
    <property type="entry name" value="ABC_transporter-like_ATP-bd"/>
</dbReference>
<keyword evidence="10" id="KW-1185">Reference proteome</keyword>
<feature type="domain" description="ABC transporter" evidence="8">
    <location>
        <begin position="752"/>
        <end position="983"/>
    </location>
</feature>
<dbReference type="EMBL" id="CAXIEN010000150">
    <property type="protein sequence ID" value="CAL1281879.1"/>
    <property type="molecule type" value="Genomic_DNA"/>
</dbReference>
<accession>A0AAV2AES1</accession>
<evidence type="ECO:0000259" key="8">
    <source>
        <dbReference type="PROSITE" id="PS50893"/>
    </source>
</evidence>
<protein>
    <recommendedName>
        <fullName evidence="8">ABC transporter domain-containing protein</fullName>
    </recommendedName>
</protein>
<feature type="transmembrane region" description="Helical" evidence="7">
    <location>
        <begin position="446"/>
        <end position="468"/>
    </location>
</feature>
<dbReference type="Proteomes" id="UP001497382">
    <property type="component" value="Unassembled WGS sequence"/>
</dbReference>
<evidence type="ECO:0000256" key="2">
    <source>
        <dbReference type="ARBA" id="ARBA00022692"/>
    </source>
</evidence>
<dbReference type="InterPro" id="IPR017871">
    <property type="entry name" value="ABC_transporter-like_CS"/>
</dbReference>